<evidence type="ECO:0000313" key="1">
    <source>
        <dbReference type="EMBL" id="MCJ2178272.1"/>
    </source>
</evidence>
<reference evidence="1" key="1">
    <citation type="submission" date="2022-03" db="EMBL/GenBank/DDBJ databases">
        <title>Identification of a novel bacterium isolated from mangrove sediments.</title>
        <authorList>
            <person name="Pan X."/>
        </authorList>
    </citation>
    <scope>NUCLEOTIDE SEQUENCE</scope>
    <source>
        <strain evidence="1">B2580</strain>
    </source>
</reference>
<proteinExistence type="predicted"/>
<keyword evidence="2" id="KW-1185">Reference proteome</keyword>
<dbReference type="Proteomes" id="UP001162880">
    <property type="component" value="Unassembled WGS sequence"/>
</dbReference>
<organism evidence="1 2">
    <name type="scientific">Novosphingobium album</name>
    <name type="common">ex Hu et al. 2023</name>
    <dbReference type="NCBI Taxonomy" id="2930093"/>
    <lineage>
        <taxon>Bacteria</taxon>
        <taxon>Pseudomonadati</taxon>
        <taxon>Pseudomonadota</taxon>
        <taxon>Alphaproteobacteria</taxon>
        <taxon>Sphingomonadales</taxon>
        <taxon>Sphingomonadaceae</taxon>
        <taxon>Novosphingobium</taxon>
    </lineage>
</organism>
<evidence type="ECO:0000313" key="2">
    <source>
        <dbReference type="Proteomes" id="UP001162880"/>
    </source>
</evidence>
<sequence length="133" mass="13977">MRDLMHDCLASAPHEECDRVREAALLLQSGGRRDDHNPAVESGAVDQMLSCGAVESAVLAMLRPGTVFMLSRGQENCCLATVITMDGADEVIAEGATLSLALLSAYVAGLVADVEDVAATRHHSGASGEAWMH</sequence>
<accession>A0ABT0AZQ9</accession>
<gene>
    <name evidence="1" type="ORF">MTR64_06835</name>
</gene>
<comment type="caution">
    <text evidence="1">The sequence shown here is derived from an EMBL/GenBank/DDBJ whole genome shotgun (WGS) entry which is preliminary data.</text>
</comment>
<name>A0ABT0AZQ9_9SPHN</name>
<dbReference type="RefSeq" id="WP_243992140.1">
    <property type="nucleotide sequence ID" value="NZ_JALHLE010000007.1"/>
</dbReference>
<dbReference type="EMBL" id="JALHLE010000007">
    <property type="protein sequence ID" value="MCJ2178272.1"/>
    <property type="molecule type" value="Genomic_DNA"/>
</dbReference>
<protein>
    <submittedName>
        <fullName evidence="1">Uncharacterized protein</fullName>
    </submittedName>
</protein>